<dbReference type="Gene3D" id="3.40.50.1820">
    <property type="entry name" value="alpha/beta hydrolase"/>
    <property type="match status" value="1"/>
</dbReference>
<sequence length="626" mass="70445">MEARSEDTMFETSHVLGAELASSPLLALAWRQCGLAAAAAATASFAAEEVDDVLYVAFSGAGSIQSMIDSDCFFSTMPLASACGRELFSPLVSEDGDVETVLVQACALQLFFSIFDTPQFWKLMETMKTGNKKVIFTGHSVGGSLASLVSLYFLCSLLSSSSSQPFLLCITFGSPLLGNEALSQIIIRERWTGKFCHVVSQHDIVPRLLFCPQNSIPIQLIICLLQSCQFYMACPLLAKPSSQSSSAHKAELHQFISNQITPLCGEQKLTSHQQNSKFMPFGCYALCSNEGMVCIDNPIAVIRMLCLTFMTGSAKLSIEEEHLCYGGLVKKASQLLMQKNKIDLVGDVPRSNCAAGISLALKASGIGVEDKRVMDARECLEMSMKTGRSPSLNCANLSIRLAKITPCRAQIEWYKACCDSDMGYYDSFKQRKASKRDSKVNMNRIKLACFWDDLVDMVHSNQLPHDVHKRAKWVNAAHFYQLLVEPLDIAEYYRVQMHKTKGHYLAHGRERRYEVFDKWWRERHKGLFEKDDRRRSKFAGLTQDPCFWARVEEAREWLEEATSNCHGNLFKLKLICEKLNAFDFYACTLVEKKEVSVDVLAPNSSYNVWLEEWKVLKVRLGLQFRF</sequence>
<evidence type="ECO:0000313" key="8">
    <source>
        <dbReference type="EMBL" id="KAH0460611.1"/>
    </source>
</evidence>
<proteinExistence type="predicted"/>
<evidence type="ECO:0000259" key="7">
    <source>
        <dbReference type="Pfam" id="PF18117"/>
    </source>
</evidence>
<reference evidence="8 9" key="1">
    <citation type="journal article" date="2021" name="Hortic Res">
        <title>Chromosome-scale assembly of the Dendrobium chrysotoxum genome enhances the understanding of orchid evolution.</title>
        <authorList>
            <person name="Zhang Y."/>
            <person name="Zhang G.Q."/>
            <person name="Zhang D."/>
            <person name="Liu X.D."/>
            <person name="Xu X.Y."/>
            <person name="Sun W.H."/>
            <person name="Yu X."/>
            <person name="Zhu X."/>
            <person name="Wang Z.W."/>
            <person name="Zhao X."/>
            <person name="Zhong W.Y."/>
            <person name="Chen H."/>
            <person name="Yin W.L."/>
            <person name="Huang T."/>
            <person name="Niu S.C."/>
            <person name="Liu Z.J."/>
        </authorList>
    </citation>
    <scope>NUCLEOTIDE SEQUENCE [LARGE SCALE GENOMIC DNA]</scope>
    <source>
        <strain evidence="8">Lindl</strain>
    </source>
</reference>
<dbReference type="PANTHER" id="PTHR47413:SF2">
    <property type="entry name" value="LIPASE-LIKE PAD4"/>
    <property type="match status" value="1"/>
</dbReference>
<dbReference type="InterPro" id="IPR002921">
    <property type="entry name" value="Fungal_lipase-type"/>
</dbReference>
<dbReference type="SUPFAM" id="SSF53474">
    <property type="entry name" value="alpha/beta-Hydrolases"/>
    <property type="match status" value="1"/>
</dbReference>
<keyword evidence="4" id="KW-0611">Plant defense</keyword>
<dbReference type="AlphaFoldDB" id="A0AAV7GX28"/>
<evidence type="ECO:0000256" key="5">
    <source>
        <dbReference type="ARBA" id="ARBA00023242"/>
    </source>
</evidence>
<comment type="subcellular location">
    <subcellularLocation>
        <location evidence="2">Cytoplasm</location>
    </subcellularLocation>
    <subcellularLocation>
        <location evidence="1">Nucleus</location>
    </subcellularLocation>
</comment>
<evidence type="ECO:0000259" key="6">
    <source>
        <dbReference type="Pfam" id="PF01764"/>
    </source>
</evidence>
<keyword evidence="3" id="KW-0963">Cytoplasm</keyword>
<feature type="domain" description="EDS1 EP" evidence="7">
    <location>
        <begin position="409"/>
        <end position="615"/>
    </location>
</feature>
<dbReference type="GO" id="GO:0006952">
    <property type="term" value="P:defense response"/>
    <property type="evidence" value="ECO:0007669"/>
    <property type="project" value="UniProtKB-KW"/>
</dbReference>
<protein>
    <recommendedName>
        <fullName evidence="10">Lipase-like PAD4</fullName>
    </recommendedName>
</protein>
<dbReference type="Proteomes" id="UP000775213">
    <property type="component" value="Unassembled WGS sequence"/>
</dbReference>
<keyword evidence="9" id="KW-1185">Reference proteome</keyword>
<name>A0AAV7GX28_DENCH</name>
<feature type="domain" description="Fungal lipase-type" evidence="6">
    <location>
        <begin position="95"/>
        <end position="211"/>
    </location>
</feature>
<comment type="caution">
    <text evidence="8">The sequence shown here is derived from an EMBL/GenBank/DDBJ whole genome shotgun (WGS) entry which is preliminary data.</text>
</comment>
<evidence type="ECO:0000256" key="3">
    <source>
        <dbReference type="ARBA" id="ARBA00022490"/>
    </source>
</evidence>
<keyword evidence="5" id="KW-0539">Nucleus</keyword>
<evidence type="ECO:0000256" key="4">
    <source>
        <dbReference type="ARBA" id="ARBA00022821"/>
    </source>
</evidence>
<dbReference type="GO" id="GO:0005634">
    <property type="term" value="C:nucleus"/>
    <property type="evidence" value="ECO:0007669"/>
    <property type="project" value="UniProtKB-SubCell"/>
</dbReference>
<dbReference type="Pfam" id="PF01764">
    <property type="entry name" value="Lipase_3"/>
    <property type="match status" value="1"/>
</dbReference>
<dbReference type="InterPro" id="IPR029058">
    <property type="entry name" value="AB_hydrolase_fold"/>
</dbReference>
<dbReference type="GO" id="GO:0006629">
    <property type="term" value="P:lipid metabolic process"/>
    <property type="evidence" value="ECO:0007669"/>
    <property type="project" value="InterPro"/>
</dbReference>
<evidence type="ECO:0008006" key="10">
    <source>
        <dbReference type="Google" id="ProtNLM"/>
    </source>
</evidence>
<gene>
    <name evidence="8" type="ORF">IEQ34_011274</name>
</gene>
<accession>A0AAV7GX28</accession>
<dbReference type="Pfam" id="PF18117">
    <property type="entry name" value="EDS1_EP"/>
    <property type="match status" value="1"/>
</dbReference>
<dbReference type="GO" id="GO:0005737">
    <property type="term" value="C:cytoplasm"/>
    <property type="evidence" value="ECO:0007669"/>
    <property type="project" value="UniProtKB-SubCell"/>
</dbReference>
<dbReference type="InterPro" id="IPR041266">
    <property type="entry name" value="EDS1_EP"/>
</dbReference>
<evidence type="ECO:0000313" key="9">
    <source>
        <dbReference type="Proteomes" id="UP000775213"/>
    </source>
</evidence>
<evidence type="ECO:0000256" key="2">
    <source>
        <dbReference type="ARBA" id="ARBA00004496"/>
    </source>
</evidence>
<dbReference type="EMBL" id="JAGFBR010000010">
    <property type="protein sequence ID" value="KAH0460611.1"/>
    <property type="molecule type" value="Genomic_DNA"/>
</dbReference>
<evidence type="ECO:0000256" key="1">
    <source>
        <dbReference type="ARBA" id="ARBA00004123"/>
    </source>
</evidence>
<dbReference type="PANTHER" id="PTHR47413">
    <property type="entry name" value="LIPASE-LIKE PAD4"/>
    <property type="match status" value="1"/>
</dbReference>
<organism evidence="8 9">
    <name type="scientific">Dendrobium chrysotoxum</name>
    <name type="common">Orchid</name>
    <dbReference type="NCBI Taxonomy" id="161865"/>
    <lineage>
        <taxon>Eukaryota</taxon>
        <taxon>Viridiplantae</taxon>
        <taxon>Streptophyta</taxon>
        <taxon>Embryophyta</taxon>
        <taxon>Tracheophyta</taxon>
        <taxon>Spermatophyta</taxon>
        <taxon>Magnoliopsida</taxon>
        <taxon>Liliopsida</taxon>
        <taxon>Asparagales</taxon>
        <taxon>Orchidaceae</taxon>
        <taxon>Epidendroideae</taxon>
        <taxon>Malaxideae</taxon>
        <taxon>Dendrobiinae</taxon>
        <taxon>Dendrobium</taxon>
    </lineage>
</organism>